<comment type="caution">
    <text evidence="2">The sequence shown here is derived from an EMBL/GenBank/DDBJ whole genome shotgun (WGS) entry which is preliminary data.</text>
</comment>
<organism evidence="2 3">
    <name type="scientific">Crenobacter oryzisoli</name>
    <dbReference type="NCBI Taxonomy" id="3056844"/>
    <lineage>
        <taxon>Bacteria</taxon>
        <taxon>Pseudomonadati</taxon>
        <taxon>Pseudomonadota</taxon>
        <taxon>Betaproteobacteria</taxon>
        <taxon>Neisseriales</taxon>
        <taxon>Neisseriaceae</taxon>
        <taxon>Crenobacter</taxon>
    </lineage>
</organism>
<evidence type="ECO:0008006" key="4">
    <source>
        <dbReference type="Google" id="ProtNLM"/>
    </source>
</evidence>
<keyword evidence="3" id="KW-1185">Reference proteome</keyword>
<sequence length="70" mass="7643">MKTATLIAASLLTLATGFAYADHGEERIQALNGRQLQTQVQLQKTDAERQAANNYAAKAIAANPDNYRNH</sequence>
<dbReference type="EMBL" id="JAUEDK010000003">
    <property type="protein sequence ID" value="MDN0073799.1"/>
    <property type="molecule type" value="Genomic_DNA"/>
</dbReference>
<dbReference type="Proteomes" id="UP001168540">
    <property type="component" value="Unassembled WGS sequence"/>
</dbReference>
<name>A0ABT7XJ36_9NEIS</name>
<proteinExistence type="predicted"/>
<reference evidence="2" key="1">
    <citation type="submission" date="2023-06" db="EMBL/GenBank/DDBJ databases">
        <authorList>
            <person name="Zhang S."/>
        </authorList>
    </citation>
    <scope>NUCLEOTIDE SEQUENCE</scope>
    <source>
        <strain evidence="2">SG2303</strain>
    </source>
</reference>
<evidence type="ECO:0000313" key="3">
    <source>
        <dbReference type="Proteomes" id="UP001168540"/>
    </source>
</evidence>
<evidence type="ECO:0000313" key="2">
    <source>
        <dbReference type="EMBL" id="MDN0073799.1"/>
    </source>
</evidence>
<protein>
    <recommendedName>
        <fullName evidence="4">DUF4148 domain-containing protein</fullName>
    </recommendedName>
</protein>
<evidence type="ECO:0000256" key="1">
    <source>
        <dbReference type="SAM" id="SignalP"/>
    </source>
</evidence>
<feature type="signal peptide" evidence="1">
    <location>
        <begin position="1"/>
        <end position="21"/>
    </location>
</feature>
<accession>A0ABT7XJ36</accession>
<feature type="chain" id="PRO_5045723101" description="DUF4148 domain-containing protein" evidence="1">
    <location>
        <begin position="22"/>
        <end position="70"/>
    </location>
</feature>
<keyword evidence="1" id="KW-0732">Signal</keyword>
<dbReference type="RefSeq" id="WP_289828340.1">
    <property type="nucleotide sequence ID" value="NZ_JAUEDK010000003.1"/>
</dbReference>
<gene>
    <name evidence="2" type="ORF">QU481_02695</name>
</gene>